<dbReference type="PANTHER" id="PTHR38681">
    <property type="entry name" value="RETROVIRUS-RELATED POL POLYPROTEIN FROM TRANSPOSON 412-LIKE PROTEIN-RELATED"/>
    <property type="match status" value="1"/>
</dbReference>
<dbReference type="PANTHER" id="PTHR38681:SF1">
    <property type="entry name" value="RETROVIRUS-RELATED POL POLYPROTEIN FROM TRANSPOSON 412-LIKE PROTEIN"/>
    <property type="match status" value="1"/>
</dbReference>
<accession>A0A8X6N9T3</accession>
<dbReference type="AlphaFoldDB" id="A0A8X6N9T3"/>
<reference evidence="1" key="1">
    <citation type="submission" date="2020-08" db="EMBL/GenBank/DDBJ databases">
        <title>Multicomponent nature underlies the extraordinary mechanical properties of spider dragline silk.</title>
        <authorList>
            <person name="Kono N."/>
            <person name="Nakamura H."/>
            <person name="Mori M."/>
            <person name="Yoshida Y."/>
            <person name="Ohtoshi R."/>
            <person name="Malay A.D."/>
            <person name="Moran D.A.P."/>
            <person name="Tomita M."/>
            <person name="Numata K."/>
            <person name="Arakawa K."/>
        </authorList>
    </citation>
    <scope>NUCLEOTIDE SEQUENCE</scope>
</reference>
<organism evidence="1 2">
    <name type="scientific">Nephila pilipes</name>
    <name type="common">Giant wood spider</name>
    <name type="synonym">Nephila maculata</name>
    <dbReference type="NCBI Taxonomy" id="299642"/>
    <lineage>
        <taxon>Eukaryota</taxon>
        <taxon>Metazoa</taxon>
        <taxon>Ecdysozoa</taxon>
        <taxon>Arthropoda</taxon>
        <taxon>Chelicerata</taxon>
        <taxon>Arachnida</taxon>
        <taxon>Araneae</taxon>
        <taxon>Araneomorphae</taxon>
        <taxon>Entelegynae</taxon>
        <taxon>Araneoidea</taxon>
        <taxon>Nephilidae</taxon>
        <taxon>Nephila</taxon>
    </lineage>
</organism>
<dbReference type="Gene3D" id="3.30.420.10">
    <property type="entry name" value="Ribonuclease H-like superfamily/Ribonuclease H"/>
    <property type="match status" value="1"/>
</dbReference>
<protein>
    <submittedName>
        <fullName evidence="1">Transposon Ty3-I Gag-Pol polyprotein</fullName>
    </submittedName>
</protein>
<dbReference type="OrthoDB" id="422540at2759"/>
<gene>
    <name evidence="1" type="primary">TY3B-I_928</name>
    <name evidence="1" type="ORF">NPIL_259351</name>
</gene>
<dbReference type="GO" id="GO:0003676">
    <property type="term" value="F:nucleic acid binding"/>
    <property type="evidence" value="ECO:0007669"/>
    <property type="project" value="InterPro"/>
</dbReference>
<sequence length="139" mass="15841">MIGSLPSSEEKSFCIILIDRFTQWPEAIPVLAIQKLAHLLRLKRKGTTVYNPASNEFVERWHRSLKTAITCHGHMPNTWRTRALPTVLLGLHSINREEFKCTPAECVYRTNVLSPNSTCSSEFVKELKQHFADLKPVPA</sequence>
<dbReference type="EMBL" id="BMAW01101985">
    <property type="protein sequence ID" value="GFT02072.1"/>
    <property type="molecule type" value="Genomic_DNA"/>
</dbReference>
<keyword evidence="2" id="KW-1185">Reference proteome</keyword>
<comment type="caution">
    <text evidence="1">The sequence shown here is derived from an EMBL/GenBank/DDBJ whole genome shotgun (WGS) entry which is preliminary data.</text>
</comment>
<dbReference type="Proteomes" id="UP000887013">
    <property type="component" value="Unassembled WGS sequence"/>
</dbReference>
<evidence type="ECO:0000313" key="1">
    <source>
        <dbReference type="EMBL" id="GFT02072.1"/>
    </source>
</evidence>
<dbReference type="InterPro" id="IPR036397">
    <property type="entry name" value="RNaseH_sf"/>
</dbReference>
<proteinExistence type="predicted"/>
<name>A0A8X6N9T3_NEPPI</name>
<dbReference type="InterPro" id="IPR012337">
    <property type="entry name" value="RNaseH-like_sf"/>
</dbReference>
<dbReference type="SUPFAM" id="SSF53098">
    <property type="entry name" value="Ribonuclease H-like"/>
    <property type="match status" value="1"/>
</dbReference>
<evidence type="ECO:0000313" key="2">
    <source>
        <dbReference type="Proteomes" id="UP000887013"/>
    </source>
</evidence>